<sequence>MNLDKKLKLNLKLQVLVVAAILVSMTALQIISAFRTSGFTDEIAVNTLHDKITAYNFIIEQELEQFEQVIDDIGVYNPAIVRAFEQNRRSSVSHELDAIFANLSRQLGITSLRMYDLDLTAFYRADAPNRYGDDVSSDLLLQQVTSTQTTISTYDITEEGVAIRVAGIFSDQYRNPIAIIEVGREIPAKDMQAMQAGFGVDFTIFLRDQVLISSKSDGSLPTASQLQQRNVSEQVLNKGEMWQGRLASSGEDFFYTIMPVFGPDNSVIGMISSSTSAEPFDRQNRTDLLIGVAFQIIVQVVFFFVFYPIINYKISPIASMTNVIASIANYDYKERVPDKFFKHADEIGSMATAIEQMQNNTKDLIMQLQDNSSIVAGSSDELLQLSEATLNSLKLMEEKIHSIQEVSETQTHIAKDSSRAMEEMASGIGQVAETAASVTEESANMRINADQGKVVVSNAVQQMNEIQASAKNIADTIDQLVEGLDKINVFVSTINDISEQTNLLALNASIEAARAGEHGRGFAVVAEEVRKLAESSAQSTREINAIVQEIKSITNDTVKTIGDNQKETIAGINSVKEVDSIFISILNSIGSVAEKIESLSAVSEQMSAGAQEVSASVNEVSTISTQANEDTHEIANQIQEQVNAIEQINKSSEHLSKLSHELEDMIERFKI</sequence>
<dbReference type="Pfam" id="PF14827">
    <property type="entry name" value="dCache_3"/>
    <property type="match status" value="1"/>
</dbReference>
<dbReference type="CDD" id="cd11386">
    <property type="entry name" value="MCP_signal"/>
    <property type="match status" value="1"/>
</dbReference>
<dbReference type="SUPFAM" id="SSF103190">
    <property type="entry name" value="Sensory domain-like"/>
    <property type="match status" value="2"/>
</dbReference>
<keyword evidence="1" id="KW-0807">Transducer</keyword>
<dbReference type="CDD" id="cd06225">
    <property type="entry name" value="HAMP"/>
    <property type="match status" value="1"/>
</dbReference>
<dbReference type="EMBL" id="MIJE01000006">
    <property type="protein sequence ID" value="OEF97682.1"/>
    <property type="molecule type" value="Genomic_DNA"/>
</dbReference>
<keyword evidence="3" id="KW-0812">Transmembrane</keyword>
<keyword evidence="3" id="KW-0472">Membrane</keyword>
<dbReference type="GO" id="GO:0016020">
    <property type="term" value="C:membrane"/>
    <property type="evidence" value="ECO:0007669"/>
    <property type="project" value="InterPro"/>
</dbReference>
<evidence type="ECO:0000259" key="5">
    <source>
        <dbReference type="SMART" id="SM00304"/>
    </source>
</evidence>
<dbReference type="InterPro" id="IPR004090">
    <property type="entry name" value="Chemotax_Me-accpt_rcpt"/>
</dbReference>
<evidence type="ECO:0000256" key="3">
    <source>
        <dbReference type="SAM" id="Phobius"/>
    </source>
</evidence>
<dbReference type="InterPro" id="IPR029150">
    <property type="entry name" value="dCache_3"/>
</dbReference>
<name>A0A1E5G3W4_9FIRM</name>
<evidence type="ECO:0000259" key="4">
    <source>
        <dbReference type="SMART" id="SM00283"/>
    </source>
</evidence>
<dbReference type="Pfam" id="PF00015">
    <property type="entry name" value="MCPsignal"/>
    <property type="match status" value="1"/>
</dbReference>
<keyword evidence="7" id="KW-1185">Reference proteome</keyword>
<comment type="caution">
    <text evidence="6">The sequence shown here is derived from an EMBL/GenBank/DDBJ whole genome shotgun (WGS) entry which is preliminary data.</text>
</comment>
<dbReference type="SMART" id="SM00283">
    <property type="entry name" value="MA"/>
    <property type="match status" value="1"/>
</dbReference>
<evidence type="ECO:0000313" key="6">
    <source>
        <dbReference type="EMBL" id="OEF97682.1"/>
    </source>
</evidence>
<feature type="domain" description="Methyl-accepting transducer" evidence="4">
    <location>
        <begin position="395"/>
        <end position="670"/>
    </location>
</feature>
<evidence type="ECO:0000313" key="7">
    <source>
        <dbReference type="Proteomes" id="UP000094296"/>
    </source>
</evidence>
<dbReference type="InterPro" id="IPR004089">
    <property type="entry name" value="MCPsignal_dom"/>
</dbReference>
<organism evidence="6 7">
    <name type="scientific">Desulfuribacillus alkaliarsenatis</name>
    <dbReference type="NCBI Taxonomy" id="766136"/>
    <lineage>
        <taxon>Bacteria</taxon>
        <taxon>Bacillati</taxon>
        <taxon>Bacillota</taxon>
        <taxon>Desulfuribacillia</taxon>
        <taxon>Desulfuribacillales</taxon>
        <taxon>Desulfuribacillaceae</taxon>
        <taxon>Desulfuribacillus</taxon>
    </lineage>
</organism>
<feature type="transmembrane region" description="Helical" evidence="3">
    <location>
        <begin position="288"/>
        <end position="310"/>
    </location>
</feature>
<dbReference type="Gene3D" id="6.10.340.10">
    <property type="match status" value="1"/>
</dbReference>
<dbReference type="PRINTS" id="PR00260">
    <property type="entry name" value="CHEMTRNSDUCR"/>
</dbReference>
<dbReference type="Gene3D" id="1.10.287.950">
    <property type="entry name" value="Methyl-accepting chemotaxis protein"/>
    <property type="match status" value="1"/>
</dbReference>
<evidence type="ECO:0000256" key="1">
    <source>
        <dbReference type="ARBA" id="ARBA00023224"/>
    </source>
</evidence>
<dbReference type="GO" id="GO:0004888">
    <property type="term" value="F:transmembrane signaling receptor activity"/>
    <property type="evidence" value="ECO:0007669"/>
    <property type="project" value="InterPro"/>
</dbReference>
<dbReference type="InterPro" id="IPR003660">
    <property type="entry name" value="HAMP_dom"/>
</dbReference>
<dbReference type="OrthoDB" id="9810264at2"/>
<dbReference type="PANTHER" id="PTHR32089:SF112">
    <property type="entry name" value="LYSOZYME-LIKE PROTEIN-RELATED"/>
    <property type="match status" value="1"/>
</dbReference>
<feature type="domain" description="HAMP" evidence="5">
    <location>
        <begin position="311"/>
        <end position="366"/>
    </location>
</feature>
<dbReference type="Proteomes" id="UP000094296">
    <property type="component" value="Unassembled WGS sequence"/>
</dbReference>
<dbReference type="AlphaFoldDB" id="A0A1E5G3W4"/>
<dbReference type="GO" id="GO:0006935">
    <property type="term" value="P:chemotaxis"/>
    <property type="evidence" value="ECO:0007669"/>
    <property type="project" value="InterPro"/>
</dbReference>
<comment type="similarity">
    <text evidence="2">Belongs to the methyl-accepting chemotaxis (MCP) protein family.</text>
</comment>
<evidence type="ECO:0008006" key="8">
    <source>
        <dbReference type="Google" id="ProtNLM"/>
    </source>
</evidence>
<feature type="transmembrane region" description="Helical" evidence="3">
    <location>
        <begin position="13"/>
        <end position="34"/>
    </location>
</feature>
<proteinExistence type="inferred from homology"/>
<dbReference type="GO" id="GO:0007165">
    <property type="term" value="P:signal transduction"/>
    <property type="evidence" value="ECO:0007669"/>
    <property type="project" value="UniProtKB-KW"/>
</dbReference>
<dbReference type="PANTHER" id="PTHR32089">
    <property type="entry name" value="METHYL-ACCEPTING CHEMOTAXIS PROTEIN MCPB"/>
    <property type="match status" value="1"/>
</dbReference>
<accession>A0A1E5G3W4</accession>
<dbReference type="STRING" id="766136.BHF68_14365"/>
<evidence type="ECO:0000256" key="2">
    <source>
        <dbReference type="ARBA" id="ARBA00029447"/>
    </source>
</evidence>
<keyword evidence="3" id="KW-1133">Transmembrane helix</keyword>
<dbReference type="SMART" id="SM00304">
    <property type="entry name" value="HAMP"/>
    <property type="match status" value="1"/>
</dbReference>
<dbReference type="Pfam" id="PF00672">
    <property type="entry name" value="HAMP"/>
    <property type="match status" value="1"/>
</dbReference>
<dbReference type="RefSeq" id="WP_069642630.1">
    <property type="nucleotide sequence ID" value="NZ_MIJE01000006.1"/>
</dbReference>
<dbReference type="InterPro" id="IPR029151">
    <property type="entry name" value="Sensor-like_sf"/>
</dbReference>
<protein>
    <recommendedName>
        <fullName evidence="8">Methyl-accepting transducer domain-containing protein</fullName>
    </recommendedName>
</protein>
<dbReference type="SUPFAM" id="SSF58104">
    <property type="entry name" value="Methyl-accepting chemotaxis protein (MCP) signaling domain"/>
    <property type="match status" value="1"/>
</dbReference>
<reference evidence="6 7" key="1">
    <citation type="submission" date="2016-09" db="EMBL/GenBank/DDBJ databases">
        <title>Draft genome sequence for the type strain of Desulfuribacillus alkaliarsenatis AHT28, an obligately anaerobic, sulfidogenic bacterium isolated from Russian soda lake sediments.</title>
        <authorList>
            <person name="Abin C.A."/>
            <person name="Hollibaugh J.T."/>
        </authorList>
    </citation>
    <scope>NUCLEOTIDE SEQUENCE [LARGE SCALE GENOMIC DNA]</scope>
    <source>
        <strain evidence="6 7">AHT28</strain>
    </source>
</reference>
<gene>
    <name evidence="6" type="ORF">BHF68_14365</name>
</gene>